<evidence type="ECO:0000259" key="2">
    <source>
        <dbReference type="PROSITE" id="PS50006"/>
    </source>
</evidence>
<dbReference type="SMART" id="SM00240">
    <property type="entry name" value="FHA"/>
    <property type="match status" value="1"/>
</dbReference>
<feature type="region of interest" description="Disordered" evidence="1">
    <location>
        <begin position="150"/>
        <end position="221"/>
    </location>
</feature>
<dbReference type="Gene3D" id="2.60.200.20">
    <property type="match status" value="1"/>
</dbReference>
<dbReference type="RefSeq" id="WP_013565390.1">
    <property type="nucleotide sequence ID" value="NC_014962.1"/>
</dbReference>
<dbReference type="InterPro" id="IPR050923">
    <property type="entry name" value="Cell_Proc_Reg/RNA_Proc"/>
</dbReference>
<name>E8QYA7_ISOPI</name>
<sequence>MKVQLTVIQGKPQGKVIPLAIPKFRIGRGETCHLRPNSEQVSREHAEIQILADRVVVRDLGSRNGTFVNGTRIEGEVTLKDGETISVGPLTFLVGIQAVVASAPVAPQATASAPAAAPVPVPAKASDLENLKEDDIEAWLIADLANQTPESKSGVYKGDTQTFNALSPGELQDLSDPQAEAEPAAPAEWVDENNPFFQTKKAAQEPTKPTKPVYKDTSDAASDIIKRMMERKRASR</sequence>
<dbReference type="PROSITE" id="PS50006">
    <property type="entry name" value="FHA_DOMAIN"/>
    <property type="match status" value="1"/>
</dbReference>
<feature type="compositionally biased region" description="Low complexity" evidence="1">
    <location>
        <begin position="177"/>
        <end position="188"/>
    </location>
</feature>
<reference evidence="3 4" key="2">
    <citation type="journal article" date="2011" name="Stand. Genomic Sci.">
        <title>Complete genome sequence of Isosphaera pallida type strain (IS1B).</title>
        <authorList>
            <consortium name="US DOE Joint Genome Institute (JGI-PGF)"/>
            <person name="Goker M."/>
            <person name="Cleland D."/>
            <person name="Saunders E."/>
            <person name="Lapidus A."/>
            <person name="Nolan M."/>
            <person name="Lucas S."/>
            <person name="Hammon N."/>
            <person name="Deshpande S."/>
            <person name="Cheng J.F."/>
            <person name="Tapia R."/>
            <person name="Han C."/>
            <person name="Goodwin L."/>
            <person name="Pitluck S."/>
            <person name="Liolios K."/>
            <person name="Pagani I."/>
            <person name="Ivanova N."/>
            <person name="Mavromatis K."/>
            <person name="Pati A."/>
            <person name="Chen A."/>
            <person name="Palaniappan K."/>
            <person name="Land M."/>
            <person name="Hauser L."/>
            <person name="Chang Y.J."/>
            <person name="Jeffries C.D."/>
            <person name="Detter J.C."/>
            <person name="Beck B."/>
            <person name="Woyke T."/>
            <person name="Bristow J."/>
            <person name="Eisen J.A."/>
            <person name="Markowitz V."/>
            <person name="Hugenholtz P."/>
            <person name="Kyrpides N.C."/>
            <person name="Klenk H.P."/>
        </authorList>
    </citation>
    <scope>NUCLEOTIDE SEQUENCE [LARGE SCALE GENOMIC DNA]</scope>
    <source>
        <strain evidence="4">ATCC 43644 / DSM 9630 / IS1B</strain>
    </source>
</reference>
<dbReference type="InParanoid" id="E8QYA7"/>
<protein>
    <submittedName>
        <fullName evidence="3">FHA domain containing protein</fullName>
    </submittedName>
</protein>
<dbReference type="SUPFAM" id="SSF49879">
    <property type="entry name" value="SMAD/FHA domain"/>
    <property type="match status" value="1"/>
</dbReference>
<dbReference type="EMBL" id="CP002353">
    <property type="protein sequence ID" value="ADV63102.1"/>
    <property type="molecule type" value="Genomic_DNA"/>
</dbReference>
<dbReference type="Pfam" id="PF00498">
    <property type="entry name" value="FHA"/>
    <property type="match status" value="1"/>
</dbReference>
<keyword evidence="4" id="KW-1185">Reference proteome</keyword>
<reference key="1">
    <citation type="submission" date="2010-11" db="EMBL/GenBank/DDBJ databases">
        <title>The complete sequence of chromosome of Isophaera pallida ATCC 43644.</title>
        <authorList>
            <consortium name="US DOE Joint Genome Institute (JGI-PGF)"/>
            <person name="Lucas S."/>
            <person name="Copeland A."/>
            <person name="Lapidus A."/>
            <person name="Bruce D."/>
            <person name="Goodwin L."/>
            <person name="Pitluck S."/>
            <person name="Kyrpides N."/>
            <person name="Mavromatis K."/>
            <person name="Pagani I."/>
            <person name="Ivanova N."/>
            <person name="Saunders E."/>
            <person name="Brettin T."/>
            <person name="Detter J.C."/>
            <person name="Han C."/>
            <person name="Tapia R."/>
            <person name="Land M."/>
            <person name="Hauser L."/>
            <person name="Markowitz V."/>
            <person name="Cheng J.-F."/>
            <person name="Hugenholtz P."/>
            <person name="Woyke T."/>
            <person name="Wu D."/>
            <person name="Eisen J.A."/>
        </authorList>
    </citation>
    <scope>NUCLEOTIDE SEQUENCE</scope>
    <source>
        <strain>ATCC 43644</strain>
    </source>
</reference>
<dbReference type="OrthoDB" id="283378at2"/>
<dbReference type="InterPro" id="IPR000253">
    <property type="entry name" value="FHA_dom"/>
</dbReference>
<dbReference type="Proteomes" id="UP000008631">
    <property type="component" value="Chromosome"/>
</dbReference>
<dbReference type="KEGG" id="ipa:Isop_2530"/>
<evidence type="ECO:0000256" key="1">
    <source>
        <dbReference type="SAM" id="MobiDB-lite"/>
    </source>
</evidence>
<gene>
    <name evidence="3" type="ordered locus">Isop_2530</name>
</gene>
<organism evidence="3 4">
    <name type="scientific">Isosphaera pallida (strain ATCC 43644 / DSM 9630 / IS1B)</name>
    <dbReference type="NCBI Taxonomy" id="575540"/>
    <lineage>
        <taxon>Bacteria</taxon>
        <taxon>Pseudomonadati</taxon>
        <taxon>Planctomycetota</taxon>
        <taxon>Planctomycetia</taxon>
        <taxon>Isosphaerales</taxon>
        <taxon>Isosphaeraceae</taxon>
        <taxon>Isosphaera</taxon>
    </lineage>
</organism>
<evidence type="ECO:0000313" key="3">
    <source>
        <dbReference type="EMBL" id="ADV63102.1"/>
    </source>
</evidence>
<evidence type="ECO:0000313" key="4">
    <source>
        <dbReference type="Proteomes" id="UP000008631"/>
    </source>
</evidence>
<dbReference type="AlphaFoldDB" id="E8QYA7"/>
<feature type="domain" description="FHA" evidence="2">
    <location>
        <begin position="24"/>
        <end position="73"/>
    </location>
</feature>
<accession>E8QYA7</accession>
<dbReference type="STRING" id="575540.Isop_2530"/>
<dbReference type="PANTHER" id="PTHR23308">
    <property type="entry name" value="NUCLEAR INHIBITOR OF PROTEIN PHOSPHATASE-1"/>
    <property type="match status" value="1"/>
</dbReference>
<dbReference type="eggNOG" id="COG1716">
    <property type="taxonomic scope" value="Bacteria"/>
</dbReference>
<dbReference type="HOGENOM" id="CLU_073062_0_0_0"/>
<proteinExistence type="predicted"/>
<dbReference type="CDD" id="cd00060">
    <property type="entry name" value="FHA"/>
    <property type="match status" value="1"/>
</dbReference>
<dbReference type="InterPro" id="IPR008984">
    <property type="entry name" value="SMAD_FHA_dom_sf"/>
</dbReference>